<keyword evidence="4" id="KW-1185">Reference proteome</keyword>
<evidence type="ECO:0000313" key="4">
    <source>
        <dbReference type="Proteomes" id="UP001500218"/>
    </source>
</evidence>
<accession>A0ABN2MDA4</accession>
<keyword evidence="1" id="KW-0732">Signal</keyword>
<feature type="signal peptide" evidence="1">
    <location>
        <begin position="1"/>
        <end position="22"/>
    </location>
</feature>
<dbReference type="PROSITE" id="PS51257">
    <property type="entry name" value="PROKAR_LIPOPROTEIN"/>
    <property type="match status" value="1"/>
</dbReference>
<dbReference type="RefSeq" id="WP_344135921.1">
    <property type="nucleotide sequence ID" value="NZ_BAAALT010000166.1"/>
</dbReference>
<dbReference type="InterPro" id="IPR008972">
    <property type="entry name" value="Cupredoxin"/>
</dbReference>
<evidence type="ECO:0000313" key="3">
    <source>
        <dbReference type="EMBL" id="GAA1819898.1"/>
    </source>
</evidence>
<reference evidence="3 4" key="1">
    <citation type="journal article" date="2019" name="Int. J. Syst. Evol. Microbiol.">
        <title>The Global Catalogue of Microorganisms (GCM) 10K type strain sequencing project: providing services to taxonomists for standard genome sequencing and annotation.</title>
        <authorList>
            <consortium name="The Broad Institute Genomics Platform"/>
            <consortium name="The Broad Institute Genome Sequencing Center for Infectious Disease"/>
            <person name="Wu L."/>
            <person name="Ma J."/>
        </authorList>
    </citation>
    <scope>NUCLEOTIDE SEQUENCE [LARGE SCALE GENOMIC DNA]</scope>
    <source>
        <strain evidence="3 4">JCM 13250</strain>
    </source>
</reference>
<proteinExistence type="predicted"/>
<evidence type="ECO:0000256" key="1">
    <source>
        <dbReference type="SAM" id="SignalP"/>
    </source>
</evidence>
<dbReference type="Gene3D" id="2.60.40.420">
    <property type="entry name" value="Cupredoxins - blue copper proteins"/>
    <property type="match status" value="1"/>
</dbReference>
<dbReference type="SUPFAM" id="SSF49503">
    <property type="entry name" value="Cupredoxins"/>
    <property type="match status" value="1"/>
</dbReference>
<name>A0ABN2MDA4_9ACTN</name>
<evidence type="ECO:0000259" key="2">
    <source>
        <dbReference type="Pfam" id="PF13473"/>
    </source>
</evidence>
<gene>
    <name evidence="3" type="ORF">GCM10009682_45480</name>
</gene>
<dbReference type="InterPro" id="IPR028096">
    <property type="entry name" value="EfeO_Cupredoxin"/>
</dbReference>
<dbReference type="Proteomes" id="UP001500218">
    <property type="component" value="Unassembled WGS sequence"/>
</dbReference>
<sequence>MRLRLVAIGAAAVLSLSGCAIFGPEGGPGGAGMKKPALAPTTAEDAVDAVRGADGVQRATVTLTDGLRFTPSTVRAQPGTVELTFVNGGATPHDVAVSDAGGTPDTGNLNGGARGTVRVTVTAPGRYPYPCLYHASSGMVGTLVIG</sequence>
<protein>
    <recommendedName>
        <fullName evidence="2">EfeO-type cupredoxin-like domain-containing protein</fullName>
    </recommendedName>
</protein>
<organism evidence="3 4">
    <name type="scientific">Luedemannella flava</name>
    <dbReference type="NCBI Taxonomy" id="349316"/>
    <lineage>
        <taxon>Bacteria</taxon>
        <taxon>Bacillati</taxon>
        <taxon>Actinomycetota</taxon>
        <taxon>Actinomycetes</taxon>
        <taxon>Micromonosporales</taxon>
        <taxon>Micromonosporaceae</taxon>
        <taxon>Luedemannella</taxon>
    </lineage>
</organism>
<dbReference type="Pfam" id="PF13473">
    <property type="entry name" value="Cupredoxin_1"/>
    <property type="match status" value="1"/>
</dbReference>
<feature type="chain" id="PRO_5045587174" description="EfeO-type cupredoxin-like domain-containing protein" evidence="1">
    <location>
        <begin position="23"/>
        <end position="146"/>
    </location>
</feature>
<feature type="domain" description="EfeO-type cupredoxin-like" evidence="2">
    <location>
        <begin position="53"/>
        <end position="145"/>
    </location>
</feature>
<comment type="caution">
    <text evidence="3">The sequence shown here is derived from an EMBL/GenBank/DDBJ whole genome shotgun (WGS) entry which is preliminary data.</text>
</comment>
<dbReference type="EMBL" id="BAAALT010000166">
    <property type="protein sequence ID" value="GAA1819898.1"/>
    <property type="molecule type" value="Genomic_DNA"/>
</dbReference>